<proteinExistence type="predicted"/>
<reference evidence="3" key="2">
    <citation type="journal article" date="2023" name="Science">
        <title>Genomic signatures of disease resistance in endangered staghorn corals.</title>
        <authorList>
            <person name="Vollmer S.V."/>
            <person name="Selwyn J.D."/>
            <person name="Despard B.A."/>
            <person name="Roesel C.L."/>
        </authorList>
    </citation>
    <scope>NUCLEOTIDE SEQUENCE</scope>
    <source>
        <strain evidence="3">K2</strain>
    </source>
</reference>
<dbReference type="InterPro" id="IPR018247">
    <property type="entry name" value="EF_Hand_1_Ca_BS"/>
</dbReference>
<feature type="domain" description="EF-hand" evidence="1">
    <location>
        <begin position="352"/>
        <end position="387"/>
    </location>
</feature>
<dbReference type="SUPFAM" id="SSF51197">
    <property type="entry name" value="Clavaminate synthase-like"/>
    <property type="match status" value="1"/>
</dbReference>
<dbReference type="InterPro" id="IPR041667">
    <property type="entry name" value="Cupin_8"/>
</dbReference>
<comment type="caution">
    <text evidence="3">The sequence shown here is derived from an EMBL/GenBank/DDBJ whole genome shotgun (WGS) entry which is preliminary data.</text>
</comment>
<dbReference type="InterPro" id="IPR003347">
    <property type="entry name" value="JmjC_dom"/>
</dbReference>
<dbReference type="GO" id="GO:0005509">
    <property type="term" value="F:calcium ion binding"/>
    <property type="evidence" value="ECO:0007669"/>
    <property type="project" value="InterPro"/>
</dbReference>
<accession>A0AAD9PRW3</accession>
<reference evidence="3" key="1">
    <citation type="journal article" date="2023" name="G3 (Bethesda)">
        <title>Whole genome assembly and annotation of the endangered Caribbean coral Acropora cervicornis.</title>
        <authorList>
            <person name="Selwyn J.D."/>
            <person name="Vollmer S.V."/>
        </authorList>
    </citation>
    <scope>NUCLEOTIDE SEQUENCE</scope>
    <source>
        <strain evidence="3">K2</strain>
    </source>
</reference>
<feature type="domain" description="JmjC" evidence="2">
    <location>
        <begin position="128"/>
        <end position="302"/>
    </location>
</feature>
<dbReference type="AlphaFoldDB" id="A0AAD9PRW3"/>
<dbReference type="EMBL" id="JARQWQ010000161">
    <property type="protein sequence ID" value="KAK2547942.1"/>
    <property type="molecule type" value="Genomic_DNA"/>
</dbReference>
<dbReference type="PROSITE" id="PS51184">
    <property type="entry name" value="JMJC"/>
    <property type="match status" value="1"/>
</dbReference>
<dbReference type="PROSITE" id="PS50222">
    <property type="entry name" value="EF_HAND_2"/>
    <property type="match status" value="1"/>
</dbReference>
<dbReference type="PROSITE" id="PS00018">
    <property type="entry name" value="EF_HAND_1"/>
    <property type="match status" value="1"/>
</dbReference>
<keyword evidence="4" id="KW-1185">Reference proteome</keyword>
<protein>
    <submittedName>
        <fullName evidence="3">tRNA wybutosine-synthesizing protein 5</fullName>
    </submittedName>
</protein>
<dbReference type="SMART" id="SM00558">
    <property type="entry name" value="JmjC"/>
    <property type="match status" value="1"/>
</dbReference>
<dbReference type="PANTHER" id="PTHR12461:SF35">
    <property type="entry name" value="JMJC DOMAIN-CONTAINING PROTEIN"/>
    <property type="match status" value="1"/>
</dbReference>
<organism evidence="3 4">
    <name type="scientific">Acropora cervicornis</name>
    <name type="common">Staghorn coral</name>
    <dbReference type="NCBI Taxonomy" id="6130"/>
    <lineage>
        <taxon>Eukaryota</taxon>
        <taxon>Metazoa</taxon>
        <taxon>Cnidaria</taxon>
        <taxon>Anthozoa</taxon>
        <taxon>Hexacorallia</taxon>
        <taxon>Scleractinia</taxon>
        <taxon>Astrocoeniina</taxon>
        <taxon>Acroporidae</taxon>
        <taxon>Acropora</taxon>
    </lineage>
</organism>
<evidence type="ECO:0000259" key="1">
    <source>
        <dbReference type="PROSITE" id="PS50222"/>
    </source>
</evidence>
<evidence type="ECO:0000313" key="4">
    <source>
        <dbReference type="Proteomes" id="UP001249851"/>
    </source>
</evidence>
<evidence type="ECO:0000259" key="2">
    <source>
        <dbReference type="PROSITE" id="PS51184"/>
    </source>
</evidence>
<name>A0AAD9PRW3_ACRCE</name>
<dbReference type="Pfam" id="PF13621">
    <property type="entry name" value="Cupin_8"/>
    <property type="match status" value="1"/>
</dbReference>
<dbReference type="Gene3D" id="2.60.120.650">
    <property type="entry name" value="Cupin"/>
    <property type="match status" value="1"/>
</dbReference>
<gene>
    <name evidence="3" type="ORF">P5673_031961</name>
</gene>
<evidence type="ECO:0000313" key="3">
    <source>
        <dbReference type="EMBL" id="KAK2547942.1"/>
    </source>
</evidence>
<dbReference type="InterPro" id="IPR002048">
    <property type="entry name" value="EF_hand_dom"/>
</dbReference>
<sequence>MHVTIIFLVFSQYFPFSKQETIPAGHLQPLGSHRPPEGQINSIQHLLNPTEFYNDYVLNVTPVILKGAARLSPAYDHWTDNYLREKYGEVSVRVDYAKKENRAKSADVMTLKDFLNTYNDSDQYLVDSLPEEMWGEFILPPCLLCGGFTSRLQARIFCSPRCFYSSLSKMITILKIKDASLWFSSGGSKSFLHMDTVDNINCLMSGVKDWFIVDLEHSKRIDMDHGEGDYCGANVDKIDMLKYPSLQSLPWWSARLESGDCLYLPYGWAHQVTSHLRNLAVNIWWSPLQSFNTTDCEVHTEKGSNLSEAKMSNFKFTYGEHHRFMALQVIREHGGSVSFGLVNSLIVGEHTGERLITRERFQMLDKDNDGHLTKDDVISLPADVIETAFGHVPPGEINLRGEYMRLDPQVVSLLEVVDKQPPFVEEFLLRHDKTFEDYQSFLEQHSDNLDQTVKKFIQDKLDQEVKGETSRQHSEL</sequence>
<dbReference type="PANTHER" id="PTHR12461">
    <property type="entry name" value="HYPOXIA-INDUCIBLE FACTOR 1 ALPHA INHIBITOR-RELATED"/>
    <property type="match status" value="1"/>
</dbReference>
<dbReference type="Proteomes" id="UP001249851">
    <property type="component" value="Unassembled WGS sequence"/>
</dbReference>